<comment type="catalytic activity">
    <reaction evidence="6">
        <text>acetate + ATP = acetyl phosphate + ADP</text>
        <dbReference type="Rhea" id="RHEA:11352"/>
        <dbReference type="ChEBI" id="CHEBI:22191"/>
        <dbReference type="ChEBI" id="CHEBI:30089"/>
        <dbReference type="ChEBI" id="CHEBI:30616"/>
        <dbReference type="ChEBI" id="CHEBI:456216"/>
        <dbReference type="EC" id="2.7.2.1"/>
    </reaction>
</comment>
<dbReference type="PIRSF" id="PIRSF000722">
    <property type="entry name" value="Acetate_prop_kin"/>
    <property type="match status" value="1"/>
</dbReference>
<evidence type="ECO:0000313" key="9">
    <source>
        <dbReference type="Proteomes" id="UP001596253"/>
    </source>
</evidence>
<dbReference type="PANTHER" id="PTHR21060">
    <property type="entry name" value="ACETATE KINASE"/>
    <property type="match status" value="1"/>
</dbReference>
<feature type="binding site" evidence="6">
    <location>
        <position position="382"/>
    </location>
    <ligand>
        <name>Mg(2+)</name>
        <dbReference type="ChEBI" id="CHEBI:18420"/>
    </ligand>
</feature>
<comment type="subcellular location">
    <subcellularLocation>
        <location evidence="6">Cytoplasm</location>
    </subcellularLocation>
</comment>
<dbReference type="Proteomes" id="UP001596253">
    <property type="component" value="Unassembled WGS sequence"/>
</dbReference>
<dbReference type="NCBIfam" id="TIGR00016">
    <property type="entry name" value="ackA"/>
    <property type="match status" value="1"/>
</dbReference>
<keyword evidence="4 6" id="KW-0418">Kinase</keyword>
<name>A0ABW1R5W4_9LACO</name>
<evidence type="ECO:0000313" key="8">
    <source>
        <dbReference type="EMBL" id="MFC6164091.1"/>
    </source>
</evidence>
<sequence>MGKTIAINAGSSTLKFKLFEMPQEQVIASGAVERIGFDESPVHIRYGLDHKYQEREVVPDHQTAVNIILDELIKLHIIATYDEITGVGHRVVAGGEVFKDSVLITDAVLQKIEDLAEYAPLHNPANAVGIRAFKKILPHVPAVAVFDTSFHTSMPKVNYLYSLPYEYYQKFGARKFGAHGTSHRYVASRAAKLLGRPLADLKLITVHLGAGSSITAIQNGQSLDTSMGFTPLAGITMATRSGDVDPSLVAYLMQKLNITDPDAMLKILNTKSGLLGIAGSADMEELEARCDQDPQAQLAIDIFVNRIVKYIGAYIAEMQGVDAIVITAGIGERDAKMRQRIADHLGYFGVKLDPHKNQVSGVERDLSAADATTRIVLIPTDEELMIARDVERIGHPDQSK</sequence>
<evidence type="ECO:0000256" key="6">
    <source>
        <dbReference type="HAMAP-Rule" id="MF_00020"/>
    </source>
</evidence>
<feature type="binding site" evidence="6">
    <location>
        <position position="90"/>
    </location>
    <ligand>
        <name>substrate</name>
    </ligand>
</feature>
<dbReference type="GO" id="GO:0016301">
    <property type="term" value="F:kinase activity"/>
    <property type="evidence" value="ECO:0007669"/>
    <property type="project" value="UniProtKB-KW"/>
</dbReference>
<comment type="similarity">
    <text evidence="1 6 7">Belongs to the acetokinase family.</text>
</comment>
<evidence type="ECO:0000256" key="1">
    <source>
        <dbReference type="ARBA" id="ARBA00008748"/>
    </source>
</evidence>
<comment type="cofactor">
    <cofactor evidence="6">
        <name>Mg(2+)</name>
        <dbReference type="ChEBI" id="CHEBI:18420"/>
    </cofactor>
    <cofactor evidence="6">
        <name>Mn(2+)</name>
        <dbReference type="ChEBI" id="CHEBI:29035"/>
    </cofactor>
    <text evidence="6">Mg(2+). Can also accept Mn(2+).</text>
</comment>
<feature type="binding site" evidence="6">
    <location>
        <begin position="207"/>
        <end position="211"/>
    </location>
    <ligand>
        <name>ATP</name>
        <dbReference type="ChEBI" id="CHEBI:30616"/>
    </ligand>
</feature>
<protein>
    <recommendedName>
        <fullName evidence="6">Acetate kinase</fullName>
        <ecNumber evidence="6">2.7.2.1</ecNumber>
    </recommendedName>
    <alternativeName>
        <fullName evidence="6">Acetokinase</fullName>
    </alternativeName>
</protein>
<dbReference type="SUPFAM" id="SSF53067">
    <property type="entry name" value="Actin-like ATPase domain"/>
    <property type="match status" value="2"/>
</dbReference>
<comment type="caution">
    <text evidence="6">Lacks conserved residue(s) required for the propagation of feature annotation.</text>
</comment>
<keyword evidence="6" id="KW-0460">Magnesium</keyword>
<dbReference type="PROSITE" id="PS01075">
    <property type="entry name" value="ACETATE_KINASE_1"/>
    <property type="match status" value="1"/>
</dbReference>
<feature type="binding site" evidence="6">
    <location>
        <position position="15"/>
    </location>
    <ligand>
        <name>ATP</name>
        <dbReference type="ChEBI" id="CHEBI:30616"/>
    </ligand>
</feature>
<reference evidence="9" key="1">
    <citation type="journal article" date="2019" name="Int. J. Syst. Evol. Microbiol.">
        <title>The Global Catalogue of Microorganisms (GCM) 10K type strain sequencing project: providing services to taxonomists for standard genome sequencing and annotation.</title>
        <authorList>
            <consortium name="The Broad Institute Genomics Platform"/>
            <consortium name="The Broad Institute Genome Sequencing Center for Infectious Disease"/>
            <person name="Wu L."/>
            <person name="Ma J."/>
        </authorList>
    </citation>
    <scope>NUCLEOTIDE SEQUENCE [LARGE SCALE GENOMIC DNA]</scope>
    <source>
        <strain evidence="9">CCM 8932</strain>
    </source>
</reference>
<dbReference type="InterPro" id="IPR004372">
    <property type="entry name" value="Ac/propionate_kinase"/>
</dbReference>
<organism evidence="8 9">
    <name type="scientific">Lactiplantibacillus dongliensis</name>
    <dbReference type="NCBI Taxonomy" id="2559919"/>
    <lineage>
        <taxon>Bacteria</taxon>
        <taxon>Bacillati</taxon>
        <taxon>Bacillota</taxon>
        <taxon>Bacilli</taxon>
        <taxon>Lactobacillales</taxon>
        <taxon>Lactobacillaceae</taxon>
        <taxon>Lactiplantibacillus</taxon>
    </lineage>
</organism>
<dbReference type="HAMAP" id="MF_00020">
    <property type="entry name" value="Acetate_kinase"/>
    <property type="match status" value="1"/>
</dbReference>
<dbReference type="Pfam" id="PF00871">
    <property type="entry name" value="Acetate_kinase"/>
    <property type="match status" value="1"/>
</dbReference>
<keyword evidence="9" id="KW-1185">Reference proteome</keyword>
<proteinExistence type="inferred from homology"/>
<evidence type="ECO:0000256" key="7">
    <source>
        <dbReference type="RuleBase" id="RU003835"/>
    </source>
</evidence>
<keyword evidence="3 6" id="KW-0547">Nucleotide-binding</keyword>
<keyword evidence="6" id="KW-0963">Cytoplasm</keyword>
<dbReference type="Gene3D" id="3.30.420.40">
    <property type="match status" value="2"/>
</dbReference>
<dbReference type="PANTHER" id="PTHR21060:SF15">
    <property type="entry name" value="ACETATE KINASE-RELATED"/>
    <property type="match status" value="1"/>
</dbReference>
<feature type="site" description="Transition state stabilizer" evidence="6">
    <location>
        <position position="179"/>
    </location>
</feature>
<feature type="binding site" evidence="6">
    <location>
        <position position="8"/>
    </location>
    <ligand>
        <name>Mg(2+)</name>
        <dbReference type="ChEBI" id="CHEBI:18420"/>
    </ligand>
</feature>
<keyword evidence="5 6" id="KW-0067">ATP-binding</keyword>
<dbReference type="PROSITE" id="PS01076">
    <property type="entry name" value="ACETATE_KINASE_2"/>
    <property type="match status" value="1"/>
</dbReference>
<evidence type="ECO:0000256" key="3">
    <source>
        <dbReference type="ARBA" id="ARBA00022741"/>
    </source>
</evidence>
<keyword evidence="6" id="KW-0479">Metal-binding</keyword>
<evidence type="ECO:0000256" key="2">
    <source>
        <dbReference type="ARBA" id="ARBA00022679"/>
    </source>
</evidence>
<gene>
    <name evidence="6" type="primary">ackA</name>
    <name evidence="8" type="ORF">ACFP3T_05335</name>
</gene>
<comment type="pathway">
    <text evidence="6">Metabolic intermediate biosynthesis; acetyl-CoA biosynthesis; acetyl-CoA from acetate: step 1/2.</text>
</comment>
<comment type="caution">
    <text evidence="8">The sequence shown here is derived from an EMBL/GenBank/DDBJ whole genome shotgun (WGS) entry which is preliminary data.</text>
</comment>
<feature type="active site" description="Proton donor/acceptor" evidence="6">
    <location>
        <position position="147"/>
    </location>
</feature>
<evidence type="ECO:0000256" key="5">
    <source>
        <dbReference type="ARBA" id="ARBA00022840"/>
    </source>
</evidence>
<dbReference type="EMBL" id="JBHSSD010000021">
    <property type="protein sequence ID" value="MFC6164091.1"/>
    <property type="molecule type" value="Genomic_DNA"/>
</dbReference>
<dbReference type="RefSeq" id="WP_137641022.1">
    <property type="nucleotide sequence ID" value="NZ_BJDK01000036.1"/>
</dbReference>
<keyword evidence="2 6" id="KW-0808">Transferase</keyword>
<accession>A0ABW1R5W4</accession>
<comment type="subunit">
    <text evidence="6">Homodimer.</text>
</comment>
<comment type="function">
    <text evidence="6">Catalyzes the formation of acetyl phosphate from acetate and ATP. Can also catalyze the reverse reaction.</text>
</comment>
<dbReference type="InterPro" id="IPR000890">
    <property type="entry name" value="Aliphatic_acid_kin_short-chain"/>
</dbReference>
<dbReference type="EC" id="2.7.2.1" evidence="6"/>
<feature type="site" description="Transition state stabilizer" evidence="6">
    <location>
        <position position="240"/>
    </location>
</feature>
<dbReference type="CDD" id="cd24010">
    <property type="entry name" value="ASKHA_NBD_AcK_PK"/>
    <property type="match status" value="1"/>
</dbReference>
<dbReference type="InterPro" id="IPR023865">
    <property type="entry name" value="Aliphatic_acid_kinase_CS"/>
</dbReference>
<evidence type="ECO:0000256" key="4">
    <source>
        <dbReference type="ARBA" id="ARBA00022777"/>
    </source>
</evidence>
<dbReference type="InterPro" id="IPR043129">
    <property type="entry name" value="ATPase_NBD"/>
</dbReference>
<dbReference type="PRINTS" id="PR00471">
    <property type="entry name" value="ACETATEKNASE"/>
</dbReference>